<dbReference type="Proteomes" id="UP000655523">
    <property type="component" value="Unassembled WGS sequence"/>
</dbReference>
<gene>
    <name evidence="1" type="ORF">GNZ13_48735</name>
</gene>
<reference evidence="1 2" key="1">
    <citation type="submission" date="2019-11" db="EMBL/GenBank/DDBJ databases">
        <title>Metabolism of dissolved organic matter in forest soils.</title>
        <authorList>
            <person name="Cyle K.T."/>
            <person name="Wilhelm R.C."/>
            <person name="Martinez C.E."/>
        </authorList>
    </citation>
    <scope>NUCLEOTIDE SEQUENCE [LARGE SCALE GENOMIC DNA]</scope>
    <source>
        <strain evidence="1 2">5N</strain>
    </source>
</reference>
<protein>
    <submittedName>
        <fullName evidence="1">Peptidase</fullName>
    </submittedName>
</protein>
<organism evidence="1 2">
    <name type="scientific">Paraburkholderia elongata</name>
    <dbReference type="NCBI Taxonomy" id="2675747"/>
    <lineage>
        <taxon>Bacteria</taxon>
        <taxon>Pseudomonadati</taxon>
        <taxon>Pseudomonadota</taxon>
        <taxon>Betaproteobacteria</taxon>
        <taxon>Burkholderiales</taxon>
        <taxon>Burkholderiaceae</taxon>
        <taxon>Paraburkholderia</taxon>
    </lineage>
</organism>
<comment type="caution">
    <text evidence="1">The sequence shown here is derived from an EMBL/GenBank/DDBJ whole genome shotgun (WGS) entry which is preliminary data.</text>
</comment>
<dbReference type="InterPro" id="IPR007711">
    <property type="entry name" value="HigB-1"/>
</dbReference>
<dbReference type="RefSeq" id="WP_172178543.1">
    <property type="nucleotide sequence ID" value="NZ_WOEZ01000306.1"/>
</dbReference>
<dbReference type="InterPro" id="IPR035093">
    <property type="entry name" value="RelE/ParE_toxin_dom_sf"/>
</dbReference>
<keyword evidence="2" id="KW-1185">Reference proteome</keyword>
<evidence type="ECO:0000313" key="2">
    <source>
        <dbReference type="Proteomes" id="UP000655523"/>
    </source>
</evidence>
<dbReference type="AlphaFoldDB" id="A0A972NYJ7"/>
<dbReference type="Gene3D" id="3.30.2310.20">
    <property type="entry name" value="RelE-like"/>
    <property type="match status" value="1"/>
</dbReference>
<proteinExistence type="predicted"/>
<sequence length="98" mass="11092">MIKSFRHKGLEQFFLTGSKKGITAAHADKLRIRLTALHAATAPVDMNAAPWKLHQLSGKNPKGQDVEGHWSIWVTGNWRLTFFFEGADAVLVDYQDYH</sequence>
<evidence type="ECO:0000313" key="1">
    <source>
        <dbReference type="EMBL" id="NPT62196.1"/>
    </source>
</evidence>
<dbReference type="PANTHER" id="PTHR40266:SF2">
    <property type="entry name" value="TOXIN HIGB-1"/>
    <property type="match status" value="1"/>
</dbReference>
<name>A0A972NYJ7_9BURK</name>
<dbReference type="EMBL" id="WOEZ01000306">
    <property type="protein sequence ID" value="NPT62196.1"/>
    <property type="molecule type" value="Genomic_DNA"/>
</dbReference>
<dbReference type="Pfam" id="PF05015">
    <property type="entry name" value="HigB-like_toxin"/>
    <property type="match status" value="1"/>
</dbReference>
<accession>A0A972NYJ7</accession>
<dbReference type="PANTHER" id="PTHR40266">
    <property type="entry name" value="TOXIN HIGB-1"/>
    <property type="match status" value="1"/>
</dbReference>
<dbReference type="SUPFAM" id="SSF143011">
    <property type="entry name" value="RelE-like"/>
    <property type="match status" value="1"/>
</dbReference>